<keyword evidence="1" id="KW-0012">Acyltransferase</keyword>
<comment type="caution">
    <text evidence="4">The sequence shown here is derived from an EMBL/GenBank/DDBJ whole genome shotgun (WGS) entry which is preliminary data.</text>
</comment>
<feature type="domain" description="Beta-ketoacyl-[acyl-carrier-protein] synthase III N-terminal" evidence="3">
    <location>
        <begin position="115"/>
        <end position="207"/>
    </location>
</feature>
<proteinExistence type="predicted"/>
<evidence type="ECO:0000313" key="4">
    <source>
        <dbReference type="EMBL" id="MDO6421812.1"/>
    </source>
</evidence>
<dbReference type="PANTHER" id="PTHR34069:SF3">
    <property type="entry name" value="ACYL-COA:ACYL-COA ALKYLTRANSFERASE"/>
    <property type="match status" value="1"/>
</dbReference>
<dbReference type="GO" id="GO:0044550">
    <property type="term" value="P:secondary metabolite biosynthetic process"/>
    <property type="evidence" value="ECO:0007669"/>
    <property type="project" value="TreeGrafter"/>
</dbReference>
<evidence type="ECO:0000313" key="5">
    <source>
        <dbReference type="Proteomes" id="UP001169760"/>
    </source>
</evidence>
<dbReference type="GO" id="GO:0004315">
    <property type="term" value="F:3-oxoacyl-[acyl-carrier-protein] synthase activity"/>
    <property type="evidence" value="ECO:0007669"/>
    <property type="project" value="InterPro"/>
</dbReference>
<evidence type="ECO:0000259" key="3">
    <source>
        <dbReference type="Pfam" id="PF08545"/>
    </source>
</evidence>
<dbReference type="InterPro" id="IPR013747">
    <property type="entry name" value="ACP_syn_III_C"/>
</dbReference>
<protein>
    <submittedName>
        <fullName evidence="4">Ketoacyl-ACP synthase III</fullName>
    </submittedName>
</protein>
<dbReference type="Pfam" id="PF08541">
    <property type="entry name" value="ACP_syn_III_C"/>
    <property type="match status" value="1"/>
</dbReference>
<reference evidence="4" key="1">
    <citation type="submission" date="2023-07" db="EMBL/GenBank/DDBJ databases">
        <title>Genome content predicts the carbon catabolic preferences of heterotrophic bacteria.</title>
        <authorList>
            <person name="Gralka M."/>
        </authorList>
    </citation>
    <scope>NUCLEOTIDE SEQUENCE</scope>
    <source>
        <strain evidence="4">I3M17_2</strain>
    </source>
</reference>
<keyword evidence="1" id="KW-0808">Transferase</keyword>
<name>A0AAW7X5K3_9GAMM</name>
<dbReference type="Pfam" id="PF08545">
    <property type="entry name" value="ACP_syn_III"/>
    <property type="match status" value="1"/>
</dbReference>
<organism evidence="4 5">
    <name type="scientific">Saccharophagus degradans</name>
    <dbReference type="NCBI Taxonomy" id="86304"/>
    <lineage>
        <taxon>Bacteria</taxon>
        <taxon>Pseudomonadati</taxon>
        <taxon>Pseudomonadota</taxon>
        <taxon>Gammaproteobacteria</taxon>
        <taxon>Cellvibrionales</taxon>
        <taxon>Cellvibrionaceae</taxon>
        <taxon>Saccharophagus</taxon>
    </lineage>
</organism>
<gene>
    <name evidence="4" type="ORF">Q4521_04955</name>
</gene>
<dbReference type="InterPro" id="IPR013751">
    <property type="entry name" value="ACP_syn_III_N"/>
</dbReference>
<evidence type="ECO:0000259" key="2">
    <source>
        <dbReference type="Pfam" id="PF08541"/>
    </source>
</evidence>
<dbReference type="GO" id="GO:0006633">
    <property type="term" value="P:fatty acid biosynthetic process"/>
    <property type="evidence" value="ECO:0007669"/>
    <property type="project" value="InterPro"/>
</dbReference>
<dbReference type="CDD" id="cd00830">
    <property type="entry name" value="KAS_III"/>
    <property type="match status" value="1"/>
</dbReference>
<dbReference type="AlphaFoldDB" id="A0AAW7X5K3"/>
<dbReference type="EMBL" id="JAUOPB010000003">
    <property type="protein sequence ID" value="MDO6421812.1"/>
    <property type="molecule type" value="Genomic_DNA"/>
</dbReference>
<evidence type="ECO:0000256" key="1">
    <source>
        <dbReference type="ARBA" id="ARBA00023315"/>
    </source>
</evidence>
<dbReference type="PANTHER" id="PTHR34069">
    <property type="entry name" value="3-OXOACYL-[ACYL-CARRIER-PROTEIN] SYNTHASE 3"/>
    <property type="match status" value="1"/>
</dbReference>
<dbReference type="RefSeq" id="WP_216065437.1">
    <property type="nucleotide sequence ID" value="NZ_JAHKPP010000042.1"/>
</dbReference>
<dbReference type="Proteomes" id="UP001169760">
    <property type="component" value="Unassembled WGS sequence"/>
</dbReference>
<accession>A0AAW7X5K3</accession>
<feature type="domain" description="Beta-ketoacyl-[acyl-carrier-protein] synthase III C-terminal" evidence="2">
    <location>
        <begin position="251"/>
        <end position="325"/>
    </location>
</feature>
<sequence length="332" mass="36782">MEMNCISKIAGIGAYLPKQRVTSNELMLEIASDRFGAPEDYISKRIGIIERRMADENTQPSDMAIYASEVAIKDAKISPSEIDLILYCGIERDWQEPATAHRVQVELGASNATVLDVTNACHGFMNGISIADAFIANGSARNVLVCTGEKPSKLTLEAVRRLKDIHSKEVFRRSLGCLTVGDAGGAMIIQRAEETSGFQKMNFYSEGKHAHLCYYKHTNEGIQGQMLMREITVQILRLHKMFIDSTYKLLNWTPESIDKLYCHQTGAKPHLGLTNLAQQPIKKAPITYDFYGNLTSASIPVNMFLNRPERGDKILIMGTGSGLSVCQSGLIF</sequence>